<gene>
    <name evidence="1" type="ORF">SDC9_116844</name>
</gene>
<evidence type="ECO:0008006" key="2">
    <source>
        <dbReference type="Google" id="ProtNLM"/>
    </source>
</evidence>
<comment type="caution">
    <text evidence="1">The sequence shown here is derived from an EMBL/GenBank/DDBJ whole genome shotgun (WGS) entry which is preliminary data.</text>
</comment>
<accession>A0A645BWJ6</accession>
<name>A0A645BWJ6_9ZZZZ</name>
<proteinExistence type="predicted"/>
<protein>
    <recommendedName>
        <fullName evidence="2">Beta propeller domain-containing protein</fullName>
    </recommendedName>
</protein>
<reference evidence="1" key="1">
    <citation type="submission" date="2019-08" db="EMBL/GenBank/DDBJ databases">
        <authorList>
            <person name="Kucharzyk K."/>
            <person name="Murdoch R.W."/>
            <person name="Higgins S."/>
            <person name="Loffler F."/>
        </authorList>
    </citation>
    <scope>NUCLEOTIDE SEQUENCE</scope>
</reference>
<sequence length="451" mass="48879">MVITQSYNTIWINDANGGYQNNTDQTSAVIYDISNPAKPVQVVSLGQSGSYVSARMIGDYVYLVTSQYIYNIVKETPVTYIPSTTVGAEAKLLMPTDLYIGGTPQSAAYTVVGSINLKSGANFTSAKAVFGGTSQVYANAEHLLLAISQYNQEVLPIAPDKDGKNVQITNGSSSTDLVLLGLNEGQITKLASGSVPGSLLNQFSMDEYQGAFRIVTTVDSWQQLIYTDGVDTYDYKSSTTNALYTLDKDLAILGKIENLAKDETVQSVRFDGDIGYFVTFRQVDPLFAVDLSNPAYPRVLNALKIPGFSEYLHIFKDNLLLGIGYNADEDSGGLQGVKLSMFDTTNKSNVKEISKANVDASWTIVGNNHKAILVDGEKNLIAFPADSSYFIYRYTADKGFELAAKVSMTADLSSWNLRGLFIGDYFYVLGDSGLTIISLGDFSVVGTVKLG</sequence>
<evidence type="ECO:0000313" key="1">
    <source>
        <dbReference type="EMBL" id="MPM69896.1"/>
    </source>
</evidence>
<dbReference type="Pfam" id="PF09826">
    <property type="entry name" value="Beta_propel"/>
    <property type="match status" value="1"/>
</dbReference>
<dbReference type="AlphaFoldDB" id="A0A645BWJ6"/>
<dbReference type="EMBL" id="VSSQ01023145">
    <property type="protein sequence ID" value="MPM69896.1"/>
    <property type="molecule type" value="Genomic_DNA"/>
</dbReference>
<organism evidence="1">
    <name type="scientific">bioreactor metagenome</name>
    <dbReference type="NCBI Taxonomy" id="1076179"/>
    <lineage>
        <taxon>unclassified sequences</taxon>
        <taxon>metagenomes</taxon>
        <taxon>ecological metagenomes</taxon>
    </lineage>
</organism>
<dbReference type="InterPro" id="IPR019198">
    <property type="entry name" value="Beta_propeller_containing"/>
</dbReference>